<dbReference type="InterPro" id="IPR003439">
    <property type="entry name" value="ABC_transporter-like_ATP-bd"/>
</dbReference>
<keyword evidence="12" id="KW-1185">Reference proteome</keyword>
<dbReference type="OrthoDB" id="9804819at2"/>
<comment type="caution">
    <text evidence="11">The sequence shown here is derived from an EMBL/GenBank/DDBJ whole genome shotgun (WGS) entry which is preliminary data.</text>
</comment>
<dbReference type="InterPro" id="IPR017871">
    <property type="entry name" value="ABC_transporter-like_CS"/>
</dbReference>
<dbReference type="Proteomes" id="UP000320209">
    <property type="component" value="Unassembled WGS sequence"/>
</dbReference>
<evidence type="ECO:0000256" key="3">
    <source>
        <dbReference type="ARBA" id="ARBA00022475"/>
    </source>
</evidence>
<dbReference type="PANTHER" id="PTHR42711:SF19">
    <property type="entry name" value="DOXORUBICIN RESISTANCE ATP-BINDING PROTEIN DRRA"/>
    <property type="match status" value="1"/>
</dbReference>
<dbReference type="InterPro" id="IPR050763">
    <property type="entry name" value="ABC_transporter_ATP-binding"/>
</dbReference>
<keyword evidence="8" id="KW-0046">Antibiotic resistance</keyword>
<dbReference type="PANTHER" id="PTHR42711">
    <property type="entry name" value="ABC TRANSPORTER ATP-BINDING PROTEIN"/>
    <property type="match status" value="1"/>
</dbReference>
<evidence type="ECO:0000256" key="5">
    <source>
        <dbReference type="ARBA" id="ARBA00022840"/>
    </source>
</evidence>
<keyword evidence="6" id="KW-1278">Translocase</keyword>
<dbReference type="Gene3D" id="3.40.50.300">
    <property type="entry name" value="P-loop containing nucleotide triphosphate hydrolases"/>
    <property type="match status" value="1"/>
</dbReference>
<dbReference type="InterPro" id="IPR003593">
    <property type="entry name" value="AAA+_ATPase"/>
</dbReference>
<keyword evidence="5 11" id="KW-0067">ATP-binding</keyword>
<evidence type="ECO:0000256" key="7">
    <source>
        <dbReference type="ARBA" id="ARBA00023136"/>
    </source>
</evidence>
<dbReference type="Pfam" id="PF00005">
    <property type="entry name" value="ABC_tran"/>
    <property type="match status" value="1"/>
</dbReference>
<keyword evidence="3" id="KW-1003">Cell membrane</keyword>
<evidence type="ECO:0000256" key="9">
    <source>
        <dbReference type="SAM" id="Coils"/>
    </source>
</evidence>
<dbReference type="SMART" id="SM00382">
    <property type="entry name" value="AAA"/>
    <property type="match status" value="1"/>
</dbReference>
<keyword evidence="9" id="KW-0175">Coiled coil</keyword>
<evidence type="ECO:0000256" key="2">
    <source>
        <dbReference type="ARBA" id="ARBA00022448"/>
    </source>
</evidence>
<dbReference type="GO" id="GO:0005524">
    <property type="term" value="F:ATP binding"/>
    <property type="evidence" value="ECO:0007669"/>
    <property type="project" value="UniProtKB-KW"/>
</dbReference>
<dbReference type="PROSITE" id="PS50893">
    <property type="entry name" value="ABC_TRANSPORTER_2"/>
    <property type="match status" value="1"/>
</dbReference>
<accession>A0A543A263</accession>
<dbReference type="GO" id="GO:0016887">
    <property type="term" value="F:ATP hydrolysis activity"/>
    <property type="evidence" value="ECO:0007669"/>
    <property type="project" value="InterPro"/>
</dbReference>
<keyword evidence="7" id="KW-0472">Membrane</keyword>
<gene>
    <name evidence="11" type="ORF">FB381_0545</name>
</gene>
<evidence type="ECO:0000313" key="11">
    <source>
        <dbReference type="EMBL" id="TQL66681.1"/>
    </source>
</evidence>
<feature type="coiled-coil region" evidence="9">
    <location>
        <begin position="106"/>
        <end position="133"/>
    </location>
</feature>
<evidence type="ECO:0000256" key="6">
    <source>
        <dbReference type="ARBA" id="ARBA00022967"/>
    </source>
</evidence>
<evidence type="ECO:0000313" key="12">
    <source>
        <dbReference type="Proteomes" id="UP000320209"/>
    </source>
</evidence>
<feature type="domain" description="ABC transporter" evidence="10">
    <location>
        <begin position="8"/>
        <end position="239"/>
    </location>
</feature>
<sequence length="248" mass="26743">MITDEPAIWTQALRKSYPGRGAALDGIDLAVPAGTVHGLLGPNGAGKTTTVRILATLARLDSGQAWVAGRNVARDQAGVRARIGVAGQYAAVDGVLSGRQNLEMFARLYRMRARAARQRADELLERFDLVEAADRPVRGYSGGMRRRLDLAVSLIRSPQVLFLDEPTTGLDPRSRIEVWDAVRELADSGTTVLLTTQYLEEADRLCSRITMVDRGKVVAEGSPAELKSSVGGRDLDEAFLLITEGASA</sequence>
<dbReference type="InterPro" id="IPR027417">
    <property type="entry name" value="P-loop_NTPase"/>
</dbReference>
<evidence type="ECO:0000259" key="10">
    <source>
        <dbReference type="PROSITE" id="PS50893"/>
    </source>
</evidence>
<protein>
    <submittedName>
        <fullName evidence="11">ABC-2 type transport system ATP-binding protein</fullName>
    </submittedName>
</protein>
<dbReference type="PROSITE" id="PS00211">
    <property type="entry name" value="ABC_TRANSPORTER_1"/>
    <property type="match status" value="1"/>
</dbReference>
<reference evidence="11 12" key="1">
    <citation type="submission" date="2019-06" db="EMBL/GenBank/DDBJ databases">
        <title>Sequencing the genomes of 1000 actinobacteria strains.</title>
        <authorList>
            <person name="Klenk H.-P."/>
        </authorList>
    </citation>
    <scope>NUCLEOTIDE SEQUENCE [LARGE SCALE GENOMIC DNA]</scope>
    <source>
        <strain evidence="11 12">DSM 25218</strain>
    </source>
</reference>
<dbReference type="FunFam" id="3.40.50.300:FF:000589">
    <property type="entry name" value="ABC transporter, ATP-binding subunit"/>
    <property type="match status" value="1"/>
</dbReference>
<name>A0A543A263_9ACTN</name>
<dbReference type="SUPFAM" id="SSF52540">
    <property type="entry name" value="P-loop containing nucleoside triphosphate hydrolases"/>
    <property type="match status" value="1"/>
</dbReference>
<keyword evidence="2" id="KW-0813">Transport</keyword>
<organism evidence="11 12">
    <name type="scientific">Nocardioides albertanoniae</name>
    <dbReference type="NCBI Taxonomy" id="1175486"/>
    <lineage>
        <taxon>Bacteria</taxon>
        <taxon>Bacillati</taxon>
        <taxon>Actinomycetota</taxon>
        <taxon>Actinomycetes</taxon>
        <taxon>Propionibacteriales</taxon>
        <taxon>Nocardioidaceae</taxon>
        <taxon>Nocardioides</taxon>
    </lineage>
</organism>
<proteinExistence type="predicted"/>
<dbReference type="AlphaFoldDB" id="A0A543A263"/>
<evidence type="ECO:0000256" key="1">
    <source>
        <dbReference type="ARBA" id="ARBA00004202"/>
    </source>
</evidence>
<dbReference type="GO" id="GO:0005886">
    <property type="term" value="C:plasma membrane"/>
    <property type="evidence" value="ECO:0007669"/>
    <property type="project" value="UniProtKB-SubCell"/>
</dbReference>
<evidence type="ECO:0000256" key="8">
    <source>
        <dbReference type="ARBA" id="ARBA00023251"/>
    </source>
</evidence>
<dbReference type="EMBL" id="VFOV01000001">
    <property type="protein sequence ID" value="TQL66681.1"/>
    <property type="molecule type" value="Genomic_DNA"/>
</dbReference>
<keyword evidence="4" id="KW-0547">Nucleotide-binding</keyword>
<evidence type="ECO:0000256" key="4">
    <source>
        <dbReference type="ARBA" id="ARBA00022741"/>
    </source>
</evidence>
<dbReference type="RefSeq" id="WP_141778868.1">
    <property type="nucleotide sequence ID" value="NZ_VFOV01000001.1"/>
</dbReference>
<comment type="subcellular location">
    <subcellularLocation>
        <location evidence="1">Cell membrane</location>
        <topology evidence="1">Peripheral membrane protein</topology>
    </subcellularLocation>
</comment>
<dbReference type="GO" id="GO:0046677">
    <property type="term" value="P:response to antibiotic"/>
    <property type="evidence" value="ECO:0007669"/>
    <property type="project" value="UniProtKB-KW"/>
</dbReference>